<accession>A0A1I7XL94</accession>
<dbReference type="AlphaFoldDB" id="A0A1I7XL94"/>
<proteinExistence type="predicted"/>
<keyword evidence="1" id="KW-1185">Reference proteome</keyword>
<evidence type="ECO:0000313" key="1">
    <source>
        <dbReference type="Proteomes" id="UP000095283"/>
    </source>
</evidence>
<evidence type="ECO:0000313" key="2">
    <source>
        <dbReference type="WBParaSite" id="Hba_18494"/>
    </source>
</evidence>
<reference evidence="2" key="1">
    <citation type="submission" date="2016-11" db="UniProtKB">
        <authorList>
            <consortium name="WormBaseParasite"/>
        </authorList>
    </citation>
    <scope>IDENTIFICATION</scope>
</reference>
<protein>
    <submittedName>
        <fullName evidence="2">TIL domain-containing protein</fullName>
    </submittedName>
</protein>
<sequence>MSLSFASARTRVQSDERQCDQAYRLLNSPLWINMPMNLNFRSLLVISIVVPCTKDTFQCSHACHKEGESNCSSTCLPSTLLCDMQDNCMEDETECENEYEKV</sequence>
<name>A0A1I7XL94_HETBA</name>
<dbReference type="WBParaSite" id="Hba_18494">
    <property type="protein sequence ID" value="Hba_18494"/>
    <property type="gene ID" value="Hba_18494"/>
</dbReference>
<organism evidence="1 2">
    <name type="scientific">Heterorhabditis bacteriophora</name>
    <name type="common">Entomopathogenic nematode worm</name>
    <dbReference type="NCBI Taxonomy" id="37862"/>
    <lineage>
        <taxon>Eukaryota</taxon>
        <taxon>Metazoa</taxon>
        <taxon>Ecdysozoa</taxon>
        <taxon>Nematoda</taxon>
        <taxon>Chromadorea</taxon>
        <taxon>Rhabditida</taxon>
        <taxon>Rhabditina</taxon>
        <taxon>Rhabditomorpha</taxon>
        <taxon>Strongyloidea</taxon>
        <taxon>Heterorhabditidae</taxon>
        <taxon>Heterorhabditis</taxon>
    </lineage>
</organism>
<dbReference type="Proteomes" id="UP000095283">
    <property type="component" value="Unplaced"/>
</dbReference>